<sequence>MLIILVGCNKDEANSELYNGCDLIIGILGEEPDVREENVSFEKLSFAELEQNTEKISSEFDAVFIMTEILSEAADDRYASVYKDLTIPIFFIESTKAHVPFVNEDVTYETAPEVGGDSNYATGYLFSGTEAEYKDDTWRYNLYNDIQNEANVKDVYSRIFDTIEQIPL</sequence>
<proteinExistence type="predicted"/>
<evidence type="ECO:0000313" key="1">
    <source>
        <dbReference type="EMBL" id="MBZ5751996.1"/>
    </source>
</evidence>
<accession>A0ABS7UUM4</accession>
<reference evidence="1" key="1">
    <citation type="submission" date="2024-05" db="EMBL/GenBank/DDBJ databases">
        <title>Metabacillus sp. nov., isolated from the rhizosphere soil of tomato plants.</title>
        <authorList>
            <person name="Ma R."/>
        </authorList>
    </citation>
    <scope>NUCLEOTIDE SEQUENCE</scope>
    <source>
        <strain evidence="1">DBTR6</strain>
    </source>
</reference>
<keyword evidence="2" id="KW-1185">Reference proteome</keyword>
<dbReference type="EMBL" id="JAIQUM010000044">
    <property type="protein sequence ID" value="MBZ5751996.1"/>
    <property type="molecule type" value="Genomic_DNA"/>
</dbReference>
<name>A0ABS7UUM4_9BACI</name>
<comment type="caution">
    <text evidence="1">The sequence shown here is derived from an EMBL/GenBank/DDBJ whole genome shotgun (WGS) entry which is preliminary data.</text>
</comment>
<protein>
    <recommendedName>
        <fullName evidence="3">Lipoprotein</fullName>
    </recommendedName>
</protein>
<dbReference type="RefSeq" id="WP_224140340.1">
    <property type="nucleotide sequence ID" value="NZ_JAIQUM010000044.1"/>
</dbReference>
<gene>
    <name evidence="1" type="ORF">K9V48_17495</name>
</gene>
<organism evidence="1 2">
    <name type="scientific">Metabacillus rhizolycopersici</name>
    <dbReference type="NCBI Taxonomy" id="2875709"/>
    <lineage>
        <taxon>Bacteria</taxon>
        <taxon>Bacillati</taxon>
        <taxon>Bacillota</taxon>
        <taxon>Bacilli</taxon>
        <taxon>Bacillales</taxon>
        <taxon>Bacillaceae</taxon>
        <taxon>Metabacillus</taxon>
    </lineage>
</organism>
<dbReference type="Proteomes" id="UP001165287">
    <property type="component" value="Unassembled WGS sequence"/>
</dbReference>
<evidence type="ECO:0000313" key="2">
    <source>
        <dbReference type="Proteomes" id="UP001165287"/>
    </source>
</evidence>
<evidence type="ECO:0008006" key="3">
    <source>
        <dbReference type="Google" id="ProtNLM"/>
    </source>
</evidence>